<feature type="compositionally biased region" description="Low complexity" evidence="1">
    <location>
        <begin position="348"/>
        <end position="362"/>
    </location>
</feature>
<organism evidence="2 3">
    <name type="scientific">Suillus plorans</name>
    <dbReference type="NCBI Taxonomy" id="116603"/>
    <lineage>
        <taxon>Eukaryota</taxon>
        <taxon>Fungi</taxon>
        <taxon>Dikarya</taxon>
        <taxon>Basidiomycota</taxon>
        <taxon>Agaricomycotina</taxon>
        <taxon>Agaricomycetes</taxon>
        <taxon>Agaricomycetidae</taxon>
        <taxon>Boletales</taxon>
        <taxon>Suillineae</taxon>
        <taxon>Suillaceae</taxon>
        <taxon>Suillus</taxon>
    </lineage>
</organism>
<comment type="caution">
    <text evidence="2">The sequence shown here is derived from an EMBL/GenBank/DDBJ whole genome shotgun (WGS) entry which is preliminary data.</text>
</comment>
<feature type="region of interest" description="Disordered" evidence="1">
    <location>
        <begin position="275"/>
        <end position="400"/>
    </location>
</feature>
<dbReference type="EMBL" id="JABBWE010000013">
    <property type="protein sequence ID" value="KAG1798581.1"/>
    <property type="molecule type" value="Genomic_DNA"/>
</dbReference>
<dbReference type="AlphaFoldDB" id="A0A9P7DMQ9"/>
<proteinExistence type="predicted"/>
<evidence type="ECO:0000256" key="1">
    <source>
        <dbReference type="SAM" id="MobiDB-lite"/>
    </source>
</evidence>
<dbReference type="OrthoDB" id="3235325at2759"/>
<dbReference type="RefSeq" id="XP_041163267.1">
    <property type="nucleotide sequence ID" value="XM_041299862.1"/>
</dbReference>
<gene>
    <name evidence="2" type="ORF">HD556DRAFT_1306032</name>
</gene>
<keyword evidence="3" id="KW-1185">Reference proteome</keyword>
<feature type="compositionally biased region" description="Basic and acidic residues" evidence="1">
    <location>
        <begin position="278"/>
        <end position="295"/>
    </location>
</feature>
<protein>
    <submittedName>
        <fullName evidence="2">Uncharacterized protein</fullName>
    </submittedName>
</protein>
<reference evidence="2" key="1">
    <citation type="journal article" date="2020" name="New Phytol.">
        <title>Comparative genomics reveals dynamic genome evolution in host specialist ectomycorrhizal fungi.</title>
        <authorList>
            <person name="Lofgren L.A."/>
            <person name="Nguyen N.H."/>
            <person name="Vilgalys R."/>
            <person name="Ruytinx J."/>
            <person name="Liao H.L."/>
            <person name="Branco S."/>
            <person name="Kuo A."/>
            <person name="LaButti K."/>
            <person name="Lipzen A."/>
            <person name="Andreopoulos W."/>
            <person name="Pangilinan J."/>
            <person name="Riley R."/>
            <person name="Hundley H."/>
            <person name="Na H."/>
            <person name="Barry K."/>
            <person name="Grigoriev I.V."/>
            <person name="Stajich J.E."/>
            <person name="Kennedy P.G."/>
        </authorList>
    </citation>
    <scope>NUCLEOTIDE SEQUENCE</scope>
    <source>
        <strain evidence="2">S12</strain>
    </source>
</reference>
<sequence length="561" mass="61849">MVSGTTWCRHLEEANTEDERERMRTGRALNGHSIPAFSVPPAESSALALPPKARRLDAIRGLTKRARENAELSRKVGCPSPRYQFHQGAYMQDSQQFQALLERCRALELREVQLTTERDTIKAMFEHLASSVQSSHSDPSQLRHSDSTIICPASGDSTRPTRQLYPSILFWTQDDYMEWLETASSRTADRGKLPYLKDADGDPVPETTIKAICKLLRGGWSELLSRKMAPQSWGKVSASGRQLVHSLMEDTFPLFKFADNGWKLDFLATSSYPSWRRNNLDSDNNRKSRDSVKKEDDDDANDNNNNTNDEQTSKKCRRPMMSPVESKVPSKKTKVDSFVQPAPPSASPSPTHTPSTLTASLPALDTPAVSTTMPSVEPESATDPEITPSVSDLGPVNTDNVLVCPEPVPVTRLDDVDTENTVSAANASYLSQSVTVQKPVRVTLPNPLSIHSLAAANVDIPPSPQVTPVHPLETPGSIDPLLDDSASLIVKKEKMSKTGSKVTYVPTAELKQINTTGSTDEFCTYYNSLSQGQRKEYDDEASKLIAEGNWDKTAIIAGKMY</sequence>
<dbReference type="GeneID" id="64593626"/>
<name>A0A9P7DMQ9_9AGAM</name>
<evidence type="ECO:0000313" key="2">
    <source>
        <dbReference type="EMBL" id="KAG1798581.1"/>
    </source>
</evidence>
<dbReference type="Proteomes" id="UP000719766">
    <property type="component" value="Unassembled WGS sequence"/>
</dbReference>
<evidence type="ECO:0000313" key="3">
    <source>
        <dbReference type="Proteomes" id="UP000719766"/>
    </source>
</evidence>
<accession>A0A9P7DMQ9</accession>